<evidence type="ECO:0000259" key="6">
    <source>
        <dbReference type="Pfam" id="PF02911"/>
    </source>
</evidence>
<dbReference type="CDD" id="cd08646">
    <property type="entry name" value="FMT_core_Met-tRNA-FMT_N"/>
    <property type="match status" value="1"/>
</dbReference>
<feature type="domain" description="Formyl transferase C-terminal" evidence="6">
    <location>
        <begin position="202"/>
        <end position="299"/>
    </location>
</feature>
<dbReference type="SUPFAM" id="SSF50486">
    <property type="entry name" value="FMT C-terminal domain-like"/>
    <property type="match status" value="1"/>
</dbReference>
<dbReference type="NCBIfam" id="TIGR00460">
    <property type="entry name" value="fmt"/>
    <property type="match status" value="1"/>
</dbReference>
<dbReference type="GO" id="GO:0005829">
    <property type="term" value="C:cytosol"/>
    <property type="evidence" value="ECO:0007669"/>
    <property type="project" value="TreeGrafter"/>
</dbReference>
<dbReference type="CDD" id="cd08704">
    <property type="entry name" value="Met_tRNA_FMT_C"/>
    <property type="match status" value="1"/>
</dbReference>
<dbReference type="GO" id="GO:0004479">
    <property type="term" value="F:methionyl-tRNA formyltransferase activity"/>
    <property type="evidence" value="ECO:0007669"/>
    <property type="project" value="UniProtKB-EC"/>
</dbReference>
<dbReference type="AlphaFoldDB" id="A0A381N7Y9"/>
<evidence type="ECO:0000256" key="4">
    <source>
        <dbReference type="ARBA" id="ARBA00022917"/>
    </source>
</evidence>
<dbReference type="InterPro" id="IPR002376">
    <property type="entry name" value="Formyl_transf_N"/>
</dbReference>
<dbReference type="Pfam" id="PF00551">
    <property type="entry name" value="Formyl_trans_N"/>
    <property type="match status" value="1"/>
</dbReference>
<keyword evidence="3" id="KW-0808">Transferase</keyword>
<evidence type="ECO:0000313" key="7">
    <source>
        <dbReference type="EMBL" id="SUZ50184.1"/>
    </source>
</evidence>
<organism evidence="7">
    <name type="scientific">marine metagenome</name>
    <dbReference type="NCBI Taxonomy" id="408172"/>
    <lineage>
        <taxon>unclassified sequences</taxon>
        <taxon>metagenomes</taxon>
        <taxon>ecological metagenomes</taxon>
    </lineage>
</organism>
<comment type="similarity">
    <text evidence="1">Belongs to the Fmt family.</text>
</comment>
<dbReference type="InterPro" id="IPR011034">
    <property type="entry name" value="Formyl_transferase-like_C_sf"/>
</dbReference>
<feature type="domain" description="Formyl transferase N-terminal" evidence="5">
    <location>
        <begin position="1"/>
        <end position="177"/>
    </location>
</feature>
<keyword evidence="4" id="KW-0648">Protein biosynthesis</keyword>
<name>A0A381N7Y9_9ZZZZ</name>
<dbReference type="InterPro" id="IPR036477">
    <property type="entry name" value="Formyl_transf_N_sf"/>
</dbReference>
<proteinExistence type="inferred from homology"/>
<sequence>MRIVFMGNPAFAIPTLKTILTSTHELAAVVSNPPKPMGRGQRLRHTAVGSYAVEHDLSVIPVEDTNSDSFITELKALNPDIFVVVAYKILPDPVIKIPPYGAINLHASLLPRYRGAAPIQWALMNGEPVTGVSIFQIASKVDTGAILKQKEIPILADDNYLSLSTRLCETGAGMIIDTLNELESGKAVAKMQDSSQASLAPKISKKITVINWSWPAEKIHNWVRGLAPHPGMITIINSKQLRIYKTSIRETSVKSRPGTVVFKSKNELQVSTGDGALALIEIQLEGKKRMAMELFLRGFPIEEGDVLG</sequence>
<evidence type="ECO:0000256" key="3">
    <source>
        <dbReference type="ARBA" id="ARBA00022679"/>
    </source>
</evidence>
<protein>
    <recommendedName>
        <fullName evidence="2">methionyl-tRNA formyltransferase</fullName>
        <ecNumber evidence="2">2.1.2.9</ecNumber>
    </recommendedName>
</protein>
<dbReference type="EMBL" id="UINC01000156">
    <property type="protein sequence ID" value="SUZ50184.1"/>
    <property type="molecule type" value="Genomic_DNA"/>
</dbReference>
<dbReference type="InterPro" id="IPR044135">
    <property type="entry name" value="Met-tRNA-FMT_C"/>
</dbReference>
<gene>
    <name evidence="7" type="ORF">METZ01_LOCUS3038</name>
</gene>
<reference evidence="7" key="1">
    <citation type="submission" date="2018-05" db="EMBL/GenBank/DDBJ databases">
        <authorList>
            <person name="Lanie J.A."/>
            <person name="Ng W.-L."/>
            <person name="Kazmierczak K.M."/>
            <person name="Andrzejewski T.M."/>
            <person name="Davidsen T.M."/>
            <person name="Wayne K.J."/>
            <person name="Tettelin H."/>
            <person name="Glass J.I."/>
            <person name="Rusch D."/>
            <person name="Podicherti R."/>
            <person name="Tsui H.-C.T."/>
            <person name="Winkler M.E."/>
        </authorList>
    </citation>
    <scope>NUCLEOTIDE SEQUENCE</scope>
</reference>
<dbReference type="InterPro" id="IPR041711">
    <property type="entry name" value="Met-tRNA-FMT_N"/>
</dbReference>
<dbReference type="InterPro" id="IPR005793">
    <property type="entry name" value="Formyl_trans_C"/>
</dbReference>
<evidence type="ECO:0000256" key="1">
    <source>
        <dbReference type="ARBA" id="ARBA00010699"/>
    </source>
</evidence>
<dbReference type="SUPFAM" id="SSF53328">
    <property type="entry name" value="Formyltransferase"/>
    <property type="match status" value="1"/>
</dbReference>
<dbReference type="HAMAP" id="MF_00182">
    <property type="entry name" value="Formyl_trans"/>
    <property type="match status" value="1"/>
</dbReference>
<dbReference type="Gene3D" id="3.40.50.12230">
    <property type="match status" value="1"/>
</dbReference>
<dbReference type="PANTHER" id="PTHR11138">
    <property type="entry name" value="METHIONYL-TRNA FORMYLTRANSFERASE"/>
    <property type="match status" value="1"/>
</dbReference>
<dbReference type="EC" id="2.1.2.9" evidence="2"/>
<dbReference type="PANTHER" id="PTHR11138:SF5">
    <property type="entry name" value="METHIONYL-TRNA FORMYLTRANSFERASE, MITOCHONDRIAL"/>
    <property type="match status" value="1"/>
</dbReference>
<dbReference type="InterPro" id="IPR005794">
    <property type="entry name" value="Fmt"/>
</dbReference>
<accession>A0A381N7Y9</accession>
<dbReference type="Pfam" id="PF02911">
    <property type="entry name" value="Formyl_trans_C"/>
    <property type="match status" value="1"/>
</dbReference>
<evidence type="ECO:0000259" key="5">
    <source>
        <dbReference type="Pfam" id="PF00551"/>
    </source>
</evidence>
<evidence type="ECO:0000256" key="2">
    <source>
        <dbReference type="ARBA" id="ARBA00012261"/>
    </source>
</evidence>